<feature type="region of interest" description="Disordered" evidence="1">
    <location>
        <begin position="66"/>
        <end position="91"/>
    </location>
</feature>
<name>A0AAE1Z1K1_9LAMI</name>
<feature type="transmembrane region" description="Helical" evidence="2">
    <location>
        <begin position="207"/>
        <end position="229"/>
    </location>
</feature>
<keyword evidence="4" id="KW-1185">Reference proteome</keyword>
<dbReference type="AlphaFoldDB" id="A0AAE1Z1K1"/>
<gene>
    <name evidence="3" type="ORF">Salat_0392900</name>
</gene>
<protein>
    <submittedName>
        <fullName evidence="3">Uncharacterized protein</fullName>
    </submittedName>
</protein>
<keyword evidence="2" id="KW-0472">Membrane</keyword>
<organism evidence="3 4">
    <name type="scientific">Sesamum alatum</name>
    <dbReference type="NCBI Taxonomy" id="300844"/>
    <lineage>
        <taxon>Eukaryota</taxon>
        <taxon>Viridiplantae</taxon>
        <taxon>Streptophyta</taxon>
        <taxon>Embryophyta</taxon>
        <taxon>Tracheophyta</taxon>
        <taxon>Spermatophyta</taxon>
        <taxon>Magnoliopsida</taxon>
        <taxon>eudicotyledons</taxon>
        <taxon>Gunneridae</taxon>
        <taxon>Pentapetalae</taxon>
        <taxon>asterids</taxon>
        <taxon>lamiids</taxon>
        <taxon>Lamiales</taxon>
        <taxon>Pedaliaceae</taxon>
        <taxon>Sesamum</taxon>
    </lineage>
</organism>
<evidence type="ECO:0000313" key="4">
    <source>
        <dbReference type="Proteomes" id="UP001293254"/>
    </source>
</evidence>
<comment type="caution">
    <text evidence="3">The sequence shown here is derived from an EMBL/GenBank/DDBJ whole genome shotgun (WGS) entry which is preliminary data.</text>
</comment>
<evidence type="ECO:0000256" key="2">
    <source>
        <dbReference type="SAM" id="Phobius"/>
    </source>
</evidence>
<keyword evidence="2" id="KW-1133">Transmembrane helix</keyword>
<reference evidence="3" key="1">
    <citation type="submission" date="2020-06" db="EMBL/GenBank/DDBJ databases">
        <authorList>
            <person name="Li T."/>
            <person name="Hu X."/>
            <person name="Zhang T."/>
            <person name="Song X."/>
            <person name="Zhang H."/>
            <person name="Dai N."/>
            <person name="Sheng W."/>
            <person name="Hou X."/>
            <person name="Wei L."/>
        </authorList>
    </citation>
    <scope>NUCLEOTIDE SEQUENCE</scope>
    <source>
        <strain evidence="3">3651</strain>
        <tissue evidence="3">Leaf</tissue>
    </source>
</reference>
<evidence type="ECO:0000256" key="1">
    <source>
        <dbReference type="SAM" id="MobiDB-lite"/>
    </source>
</evidence>
<proteinExistence type="predicted"/>
<dbReference type="Proteomes" id="UP001293254">
    <property type="component" value="Unassembled WGS sequence"/>
</dbReference>
<keyword evidence="2" id="KW-0812">Transmembrane</keyword>
<sequence>MVVCRLRKNSEFHLNDNLKKNSIKKDLPAVNNSMTGLSCGEQSVMVDGAKPVDSCSKDCSSSYNSHSVEQVDTGAESDDKQPSEFSQDGCSRLNKDYADEEDCYADIMKDDIVKLDEHPGAGPVPVVKPKSELRNTQATVSMLPFQGTANRRLRLRRHRIASYQEGRIEIYKFVKQIPIEGDPDSNTWRRPESLINIFTTKKIKLPFVMLLLTLILVILILLFIGGFLADHNR</sequence>
<dbReference type="EMBL" id="JACGWO010000001">
    <property type="protein sequence ID" value="KAK4440580.1"/>
    <property type="molecule type" value="Genomic_DNA"/>
</dbReference>
<accession>A0AAE1Z1K1</accession>
<evidence type="ECO:0000313" key="3">
    <source>
        <dbReference type="EMBL" id="KAK4440580.1"/>
    </source>
</evidence>
<reference evidence="3" key="2">
    <citation type="journal article" date="2024" name="Plant">
        <title>Genomic evolution and insights into agronomic trait innovations of Sesamum species.</title>
        <authorList>
            <person name="Miao H."/>
            <person name="Wang L."/>
            <person name="Qu L."/>
            <person name="Liu H."/>
            <person name="Sun Y."/>
            <person name="Le M."/>
            <person name="Wang Q."/>
            <person name="Wei S."/>
            <person name="Zheng Y."/>
            <person name="Lin W."/>
            <person name="Duan Y."/>
            <person name="Cao H."/>
            <person name="Xiong S."/>
            <person name="Wang X."/>
            <person name="Wei L."/>
            <person name="Li C."/>
            <person name="Ma Q."/>
            <person name="Ju M."/>
            <person name="Zhao R."/>
            <person name="Li G."/>
            <person name="Mu C."/>
            <person name="Tian Q."/>
            <person name="Mei H."/>
            <person name="Zhang T."/>
            <person name="Gao T."/>
            <person name="Zhang H."/>
        </authorList>
    </citation>
    <scope>NUCLEOTIDE SEQUENCE</scope>
    <source>
        <strain evidence="3">3651</strain>
    </source>
</reference>